<dbReference type="Gene3D" id="3.40.50.1440">
    <property type="entry name" value="Tubulin/FtsZ, GTPase domain"/>
    <property type="match status" value="1"/>
</dbReference>
<reference evidence="1" key="1">
    <citation type="submission" date="2020-11" db="EMBL/GenBank/DDBJ databases">
        <title>Sequencing the genomes of 1000 actinobacteria strains.</title>
        <authorList>
            <person name="Klenk H.-P."/>
        </authorList>
    </citation>
    <scope>NUCLEOTIDE SEQUENCE</scope>
    <source>
        <strain evidence="1">DSM 45356</strain>
    </source>
</reference>
<dbReference type="RefSeq" id="WP_197003584.1">
    <property type="nucleotide sequence ID" value="NZ_BONS01000016.1"/>
</dbReference>
<dbReference type="AlphaFoldDB" id="A0A8J7GR54"/>
<comment type="caution">
    <text evidence="1">The sequence shown here is derived from an EMBL/GenBank/DDBJ whole genome shotgun (WGS) entry which is preliminary data.</text>
</comment>
<sequence>MRIYQPMLYVGLGGTGCLIGAQLERRIREELCGPDGTELRDRLSASSMRPYQLPSCLQFVYADLNDAELDKVRRRAVPSPEHIEAAELTMHRVRELVPRLDTYPEVARSLRTNEPQLVGDWLPPRAGEPHVAPLSRGAGQLPTIGRAALYETCRHGIEPAQRPIADAVRNIANSGGHLSALGGNGKVEWIDVFVSFSVAGGTGAGIFYDYLHLIANAIARSNLKAQIYPLVIMPSAFSEGLGGGRSAQLNSGRALLDLFRLVDDQNGQGARTQLDDIGLSGELSVAYPKDGVITIKPSTVQTAFLFSRPEAVERDDLHRSIVSLVLSLVATQQADERSGVRTGERLFQSFADDFINRGVNRESVSVTGVGNRGVSTSLVASMTVPVDDLADIISSRLLAEAVAELSTPPPGRTESNRALIERFFLGANLEPLRTRTRVEFTEPPAAQGADAITRALRARVRSMEAGLNALDRSLVEQVTNLVDGFDPRRAAELLLGEVDLFRLRRVVLGHTGLADRADQLGFVGVVEGRRQEPTPPEGIDLQPPQPGNIRNRLLAKARWTDPAVQNSIAAQDAWYRYRTRRAWHMAWAEQTVRWERVLRTVSRQITAITDQFLEYAQVNDFDARAQELYRPRTGVSYLLPPQGLEPFYQATLRRFVAYYVARGQLKPTATAARVVNAILEGAAWRRAYQLGIEHGPEHAVTVVRDALKQAVKRQFRRTDQGEQPLLPALADLLAASAGKESGPVGDDDLAMFRQNIVGLVPGGFTPQGNGDLKVLISYASPTDDAGRDPAIENYLRQHLNLPREPNMTMEFRPITAESIVVVLFRTSMSVTDVRELREVLGYWSRAVREPRPEDFLKWRQRLGHNFGYLMTTEAHRVKILHRLLCVLWNGQIELLSGTPQSPERIRIRLATSDSVSMTLFLESFDGASSWGGILRAYEEWTIAGAAEGVEAQIRRDFCRRLMETLPNGVQSTPVEPHPLYQALLDGAAAQAERTTQLVARMPQSSHAQLLRDFWALTLPEALDVPFESVNDPVRANLSDLPSAVRWA</sequence>
<name>A0A8J7GR54_9ACTN</name>
<organism evidence="1 2">
    <name type="scientific">Longispora fulva</name>
    <dbReference type="NCBI Taxonomy" id="619741"/>
    <lineage>
        <taxon>Bacteria</taxon>
        <taxon>Bacillati</taxon>
        <taxon>Actinomycetota</taxon>
        <taxon>Actinomycetes</taxon>
        <taxon>Micromonosporales</taxon>
        <taxon>Micromonosporaceae</taxon>
        <taxon>Longispora</taxon>
    </lineage>
</organism>
<protein>
    <recommendedName>
        <fullName evidence="3">Tubulin-like protein</fullName>
    </recommendedName>
</protein>
<gene>
    <name evidence="1" type="ORF">IW245_002827</name>
</gene>
<dbReference type="Pfam" id="PF13809">
    <property type="entry name" value="Tubulin_2"/>
    <property type="match status" value="1"/>
</dbReference>
<proteinExistence type="predicted"/>
<evidence type="ECO:0000313" key="1">
    <source>
        <dbReference type="EMBL" id="MBG6136633.1"/>
    </source>
</evidence>
<dbReference type="InterPro" id="IPR036525">
    <property type="entry name" value="Tubulin/FtsZ_GTPase_sf"/>
</dbReference>
<accession>A0A8J7GR54</accession>
<dbReference type="PROSITE" id="PS51257">
    <property type="entry name" value="PROKAR_LIPOPROTEIN"/>
    <property type="match status" value="1"/>
</dbReference>
<evidence type="ECO:0000313" key="2">
    <source>
        <dbReference type="Proteomes" id="UP000622552"/>
    </source>
</evidence>
<dbReference type="Proteomes" id="UP000622552">
    <property type="component" value="Unassembled WGS sequence"/>
</dbReference>
<dbReference type="InterPro" id="IPR025904">
    <property type="entry name" value="Tubulin-like"/>
</dbReference>
<dbReference type="EMBL" id="JADOUF010000001">
    <property type="protein sequence ID" value="MBG6136633.1"/>
    <property type="molecule type" value="Genomic_DNA"/>
</dbReference>
<keyword evidence="2" id="KW-1185">Reference proteome</keyword>
<evidence type="ECO:0008006" key="3">
    <source>
        <dbReference type="Google" id="ProtNLM"/>
    </source>
</evidence>